<gene>
    <name evidence="1" type="ORF">FRX31_010166</name>
</gene>
<evidence type="ECO:0000313" key="1">
    <source>
        <dbReference type="EMBL" id="KAF5200246.1"/>
    </source>
</evidence>
<organism evidence="1 2">
    <name type="scientific">Thalictrum thalictroides</name>
    <name type="common">Rue-anemone</name>
    <name type="synonym">Anemone thalictroides</name>
    <dbReference type="NCBI Taxonomy" id="46969"/>
    <lineage>
        <taxon>Eukaryota</taxon>
        <taxon>Viridiplantae</taxon>
        <taxon>Streptophyta</taxon>
        <taxon>Embryophyta</taxon>
        <taxon>Tracheophyta</taxon>
        <taxon>Spermatophyta</taxon>
        <taxon>Magnoliopsida</taxon>
        <taxon>Ranunculales</taxon>
        <taxon>Ranunculaceae</taxon>
        <taxon>Thalictroideae</taxon>
        <taxon>Thalictrum</taxon>
    </lineage>
</organism>
<dbReference type="AlphaFoldDB" id="A0A7J6WSA0"/>
<accession>A0A7J6WSA0</accession>
<comment type="caution">
    <text evidence="1">The sequence shown here is derived from an EMBL/GenBank/DDBJ whole genome shotgun (WGS) entry which is preliminary data.</text>
</comment>
<sequence length="103" mass="11965">MNEVTSHTYQQDRSFQCRIGSKMIKYNGRYPTQKKNLHAFSSAYITGHRMTSSPVKLFLDVITREEELHHHEQTKNIHVGKMINAKKNNSKNLHPQLTSTVNI</sequence>
<evidence type="ECO:0000313" key="2">
    <source>
        <dbReference type="Proteomes" id="UP000554482"/>
    </source>
</evidence>
<keyword evidence="2" id="KW-1185">Reference proteome</keyword>
<dbReference type="EMBL" id="JABWDY010010969">
    <property type="protein sequence ID" value="KAF5200246.1"/>
    <property type="molecule type" value="Genomic_DNA"/>
</dbReference>
<protein>
    <submittedName>
        <fullName evidence="1">Uncharacterized protein</fullName>
    </submittedName>
</protein>
<name>A0A7J6WSA0_THATH</name>
<proteinExistence type="predicted"/>
<reference evidence="1 2" key="1">
    <citation type="submission" date="2020-06" db="EMBL/GenBank/DDBJ databases">
        <title>Transcriptomic and genomic resources for Thalictrum thalictroides and T. hernandezii: Facilitating candidate gene discovery in an emerging model plant lineage.</title>
        <authorList>
            <person name="Arias T."/>
            <person name="Riano-Pachon D.M."/>
            <person name="Di Stilio V.S."/>
        </authorList>
    </citation>
    <scope>NUCLEOTIDE SEQUENCE [LARGE SCALE GENOMIC DNA]</scope>
    <source>
        <strain evidence="2">cv. WT478/WT964</strain>
        <tissue evidence="1">Leaves</tissue>
    </source>
</reference>
<dbReference type="Proteomes" id="UP000554482">
    <property type="component" value="Unassembled WGS sequence"/>
</dbReference>